<dbReference type="CDD" id="cd00211">
    <property type="entry name" value="PTS_IIA_fru"/>
    <property type="match status" value="1"/>
</dbReference>
<organism evidence="5 6">
    <name type="scientific">Enterococcus alishanensis</name>
    <dbReference type="NCBI Taxonomy" id="1303817"/>
    <lineage>
        <taxon>Bacteria</taxon>
        <taxon>Bacillati</taxon>
        <taxon>Bacillota</taxon>
        <taxon>Bacilli</taxon>
        <taxon>Lactobacillales</taxon>
        <taxon>Enterococcaceae</taxon>
        <taxon>Enterococcus</taxon>
    </lineage>
</organism>
<dbReference type="InterPro" id="IPR013196">
    <property type="entry name" value="HTH_11"/>
</dbReference>
<dbReference type="Pfam" id="PF00359">
    <property type="entry name" value="PTS_EIIA_2"/>
    <property type="match status" value="1"/>
</dbReference>
<proteinExistence type="predicted"/>
<keyword evidence="6" id="KW-1185">Reference proteome</keyword>
<keyword evidence="5" id="KW-0813">Transport</keyword>
<gene>
    <name evidence="5" type="ORF">KUA55_03550</name>
</gene>
<comment type="caution">
    <text evidence="5">The sequence shown here is derived from an EMBL/GenBank/DDBJ whole genome shotgun (WGS) entry which is preliminary data.</text>
</comment>
<dbReference type="InterPro" id="IPR007737">
    <property type="entry name" value="Mga_HTH"/>
</dbReference>
<feature type="domain" description="PTS EIIA type-2" evidence="3">
    <location>
        <begin position="481"/>
        <end position="620"/>
    </location>
</feature>
<keyword evidence="2" id="KW-0804">Transcription</keyword>
<dbReference type="EMBL" id="JAHUZB010000001">
    <property type="protein sequence ID" value="MBV7389741.1"/>
    <property type="molecule type" value="Genomic_DNA"/>
</dbReference>
<evidence type="ECO:0000313" key="6">
    <source>
        <dbReference type="Proteomes" id="UP000774130"/>
    </source>
</evidence>
<dbReference type="InterPro" id="IPR011608">
    <property type="entry name" value="PRD"/>
</dbReference>
<keyword evidence="5" id="KW-0762">Sugar transport</keyword>
<feature type="domain" description="PRD" evidence="4">
    <location>
        <begin position="265"/>
        <end position="371"/>
    </location>
</feature>
<evidence type="ECO:0000256" key="1">
    <source>
        <dbReference type="ARBA" id="ARBA00023015"/>
    </source>
</evidence>
<evidence type="ECO:0000313" key="5">
    <source>
        <dbReference type="EMBL" id="MBV7389741.1"/>
    </source>
</evidence>
<evidence type="ECO:0000259" key="3">
    <source>
        <dbReference type="PROSITE" id="PS51094"/>
    </source>
</evidence>
<dbReference type="Proteomes" id="UP000774130">
    <property type="component" value="Unassembled WGS sequence"/>
</dbReference>
<dbReference type="InterPro" id="IPR002178">
    <property type="entry name" value="PTS_EIIA_type-2_dom"/>
</dbReference>
<dbReference type="PROSITE" id="PS51372">
    <property type="entry name" value="PRD_2"/>
    <property type="match status" value="1"/>
</dbReference>
<dbReference type="RefSeq" id="WP_218324785.1">
    <property type="nucleotide sequence ID" value="NZ_JAHUZB010000001.1"/>
</dbReference>
<dbReference type="Pfam" id="PF05043">
    <property type="entry name" value="Mga"/>
    <property type="match status" value="1"/>
</dbReference>
<dbReference type="PANTHER" id="PTHR30185:SF12">
    <property type="entry name" value="TRANSCRIPTIONAL REGULATOR MANR"/>
    <property type="match status" value="1"/>
</dbReference>
<accession>A0ABS6TA15</accession>
<reference evidence="5 6" key="1">
    <citation type="submission" date="2021-06" db="EMBL/GenBank/DDBJ databases">
        <title>Enterococcus alishanensis sp. nov., a novel lactic acid bacterium isolated from fresh coffee beans.</title>
        <authorList>
            <person name="Chen Y.-S."/>
        </authorList>
    </citation>
    <scope>NUCLEOTIDE SEQUENCE [LARGE SCALE GENOMIC DNA]</scope>
    <source>
        <strain evidence="5 6">ALS3</strain>
    </source>
</reference>
<sequence length="628" mass="73173">MDKELALLKYLKRNTGVRITSRKLAEYLDVSTRTIRNYIKRINENEPNLIISDSNGYQINLEKNYKDIDSNNIESQRKIYILRRLIKNVHRGLDLYDLADSLYISESTLKSTINSINKDIKQWNVTIKSRDFKIYIDGNQYAIRHLLLNILNQSSVENFSLSHEIQEILGPNIKLDDLYKICLKYLGAETSNTFFLKNLVFHLSIALDRATTELLAPQNFSNDVVEEIIKEIQDNYSLYFIKEDLDEFDELFEQIYHRKFDVSKGKSEKHINKISIMLKELENVYGISFENEDFKNRLLIHINSLYQRAKKNIFSRNLSFEKIKVKYPILFDIAVYLASLLEKNLNIEVNDDEIAFLALHIGAFLESEPASSNLRLKTAIVTPGYLDEGTQIANQIKREFSNDLLVTDVLDVDIFDQVTDSFDLIITNFPMTDLWQLKNSTTKQVTVHDSILPVEKNELWEAIREIKSDYYSEEITVLLNKTLKKSNFLTNYSGKTYKEALKDISDHLFKSGSVDKKYFEQLTEREQASFTSFPSGIAIPHTLRMEAKKTDVAIMIPKEEIQWGDNKVKLIVGISINKEDRQIFNKVFQRFVEIISAEENVTKLSKQMDLNEFLNLLIQLMSEDNYYE</sequence>
<dbReference type="PROSITE" id="PS51094">
    <property type="entry name" value="PTS_EIIA_TYPE_2"/>
    <property type="match status" value="1"/>
</dbReference>
<evidence type="ECO:0000259" key="4">
    <source>
        <dbReference type="PROSITE" id="PS51372"/>
    </source>
</evidence>
<dbReference type="InterPro" id="IPR050661">
    <property type="entry name" value="BglG_antiterminators"/>
</dbReference>
<dbReference type="Pfam" id="PF08279">
    <property type="entry name" value="HTH_11"/>
    <property type="match status" value="1"/>
</dbReference>
<evidence type="ECO:0000256" key="2">
    <source>
        <dbReference type="ARBA" id="ARBA00023163"/>
    </source>
</evidence>
<dbReference type="Pfam" id="PF00874">
    <property type="entry name" value="PRD"/>
    <property type="match status" value="1"/>
</dbReference>
<keyword evidence="1" id="KW-0805">Transcription regulation</keyword>
<name>A0ABS6TA15_9ENTE</name>
<protein>
    <submittedName>
        <fullName evidence="5">PTS sugar transporter subunit IIA</fullName>
    </submittedName>
</protein>
<dbReference type="PANTHER" id="PTHR30185">
    <property type="entry name" value="CRYPTIC BETA-GLUCOSIDE BGL OPERON ANTITERMINATOR"/>
    <property type="match status" value="1"/>
</dbReference>